<feature type="transmembrane region" description="Helical" evidence="1">
    <location>
        <begin position="81"/>
        <end position="103"/>
    </location>
</feature>
<gene>
    <name evidence="2" type="ORF">SHI21_02525</name>
</gene>
<proteinExistence type="predicted"/>
<evidence type="ECO:0000313" key="2">
    <source>
        <dbReference type="EMBL" id="MEA9355055.1"/>
    </source>
</evidence>
<feature type="transmembrane region" description="Helical" evidence="1">
    <location>
        <begin position="197"/>
        <end position="215"/>
    </location>
</feature>
<dbReference type="Proteomes" id="UP001302274">
    <property type="component" value="Unassembled WGS sequence"/>
</dbReference>
<keyword evidence="1" id="KW-1133">Transmembrane helix</keyword>
<keyword evidence="1" id="KW-0472">Membrane</keyword>
<reference evidence="2 3" key="1">
    <citation type="submission" date="2023-11" db="EMBL/GenBank/DDBJ databases">
        <title>A Novel Polar Bacteriovorax (B. antarcticus) Isolated from the Biocrust in Antarctica.</title>
        <authorList>
            <person name="Mun W."/>
            <person name="Choi S.Y."/>
            <person name="Mitchell R.J."/>
        </authorList>
    </citation>
    <scope>NUCLEOTIDE SEQUENCE [LARGE SCALE GENOMIC DNA]</scope>
    <source>
        <strain evidence="2 3">PP10</strain>
    </source>
</reference>
<feature type="transmembrane region" description="Helical" evidence="1">
    <location>
        <begin position="227"/>
        <end position="252"/>
    </location>
</feature>
<dbReference type="RefSeq" id="WP_323574544.1">
    <property type="nucleotide sequence ID" value="NZ_JAYGJQ010000001.1"/>
</dbReference>
<name>A0ABU5VSQ9_9BACT</name>
<feature type="transmembrane region" description="Helical" evidence="1">
    <location>
        <begin position="272"/>
        <end position="294"/>
    </location>
</feature>
<protein>
    <recommendedName>
        <fullName evidence="4">ComEC/Rec2-related protein domain-containing protein</fullName>
    </recommendedName>
</protein>
<dbReference type="EMBL" id="JAYGJQ010000001">
    <property type="protein sequence ID" value="MEA9355055.1"/>
    <property type="molecule type" value="Genomic_DNA"/>
</dbReference>
<evidence type="ECO:0000256" key="1">
    <source>
        <dbReference type="SAM" id="Phobius"/>
    </source>
</evidence>
<keyword evidence="3" id="KW-1185">Reference proteome</keyword>
<sequence>MKFFLFVSFITAFLLGITMQLGLQKTPVAPKATPLFLARYKSTIKDHFKKPENANILFSFITGNKNGISPYTKKAFKKLNLSFLLSPSGIHFSALFVFVAFFLKKIKIKWIRYFTKAGIVSSVFFFPNFEALKRLGILRLLFQIKFLSKMKISLEIIFFLTFILSFIFGQYKASPLGFIFSFAFLGTFFSLRHNSKIILILGLFSTQLILALFMGDKVSLLSIPCGLFGSFLFTFLFPVFVLFLLTFWLIPINWVEPILKLYISSIQVTSKLLNGSFTSSSIFLILAIWMLMFHKASTRKYIGFCLLLFLHTNTAMNPVIYSPN</sequence>
<feature type="transmembrane region" description="Helical" evidence="1">
    <location>
        <begin position="175"/>
        <end position="191"/>
    </location>
</feature>
<comment type="caution">
    <text evidence="2">The sequence shown here is derived from an EMBL/GenBank/DDBJ whole genome shotgun (WGS) entry which is preliminary data.</text>
</comment>
<evidence type="ECO:0008006" key="4">
    <source>
        <dbReference type="Google" id="ProtNLM"/>
    </source>
</evidence>
<accession>A0ABU5VSQ9</accession>
<organism evidence="2 3">
    <name type="scientific">Bacteriovorax antarcticus</name>
    <dbReference type="NCBI Taxonomy" id="3088717"/>
    <lineage>
        <taxon>Bacteria</taxon>
        <taxon>Pseudomonadati</taxon>
        <taxon>Bdellovibrionota</taxon>
        <taxon>Bacteriovoracia</taxon>
        <taxon>Bacteriovoracales</taxon>
        <taxon>Bacteriovoracaceae</taxon>
        <taxon>Bacteriovorax</taxon>
    </lineage>
</organism>
<feature type="transmembrane region" description="Helical" evidence="1">
    <location>
        <begin position="149"/>
        <end position="168"/>
    </location>
</feature>
<evidence type="ECO:0000313" key="3">
    <source>
        <dbReference type="Proteomes" id="UP001302274"/>
    </source>
</evidence>
<keyword evidence="1" id="KW-0812">Transmembrane</keyword>